<reference evidence="1 2" key="1">
    <citation type="submission" date="2019-03" db="EMBL/GenBank/DDBJ databases">
        <title>Genomic Encyclopedia of Type Strains, Phase III (KMG-III): the genomes of soil and plant-associated and newly described type strains.</title>
        <authorList>
            <person name="Whitman W."/>
        </authorList>
    </citation>
    <scope>NUCLEOTIDE SEQUENCE [LARGE SCALE GENOMIC DNA]</scope>
    <source>
        <strain evidence="1 2">VKM Ac-2527</strain>
    </source>
</reference>
<comment type="caution">
    <text evidence="1">The sequence shown here is derived from an EMBL/GenBank/DDBJ whole genome shotgun (WGS) entry which is preliminary data.</text>
</comment>
<gene>
    <name evidence="1" type="ORF">EV643_10117</name>
</gene>
<protein>
    <submittedName>
        <fullName evidence="1">Winged helix-turn helix protein</fullName>
    </submittedName>
</protein>
<dbReference type="RefSeq" id="WP_133797852.1">
    <property type="nucleotide sequence ID" value="NZ_SNWQ01000001.1"/>
</dbReference>
<dbReference type="Pfam" id="PF13551">
    <property type="entry name" value="HTH_29"/>
    <property type="match status" value="1"/>
</dbReference>
<dbReference type="InterPro" id="IPR009057">
    <property type="entry name" value="Homeodomain-like_sf"/>
</dbReference>
<accession>A0A4R6KNM1</accession>
<keyword evidence="2" id="KW-1185">Reference proteome</keyword>
<sequence>MSGTSRLAALTEAGLLHANPDAVRAGLFSRGGAFFLPADKVQVKYEMLRAHVVDGQPVTEAAAEHGYSRAAFYLVLASFSESGMSGLLDEARGRRGPVKLRPEIVTFIRESAAGAGELVEQVADQYGVRLHRRTIERARLR</sequence>
<dbReference type="SUPFAM" id="SSF46689">
    <property type="entry name" value="Homeodomain-like"/>
    <property type="match status" value="1"/>
</dbReference>
<dbReference type="AlphaFoldDB" id="A0A4R6KNM1"/>
<proteinExistence type="predicted"/>
<dbReference type="EMBL" id="SNWQ01000001">
    <property type="protein sequence ID" value="TDO54236.1"/>
    <property type="molecule type" value="Genomic_DNA"/>
</dbReference>
<dbReference type="Proteomes" id="UP000295388">
    <property type="component" value="Unassembled WGS sequence"/>
</dbReference>
<dbReference type="OrthoDB" id="8683412at2"/>
<evidence type="ECO:0000313" key="1">
    <source>
        <dbReference type="EMBL" id="TDO54236.1"/>
    </source>
</evidence>
<evidence type="ECO:0000313" key="2">
    <source>
        <dbReference type="Proteomes" id="UP000295388"/>
    </source>
</evidence>
<name>A0A4R6KNM1_9ACTN</name>
<organism evidence="1 2">
    <name type="scientific">Kribbella caucasensis</name>
    <dbReference type="NCBI Taxonomy" id="2512215"/>
    <lineage>
        <taxon>Bacteria</taxon>
        <taxon>Bacillati</taxon>
        <taxon>Actinomycetota</taxon>
        <taxon>Actinomycetes</taxon>
        <taxon>Propionibacteriales</taxon>
        <taxon>Kribbellaceae</taxon>
        <taxon>Kribbella</taxon>
    </lineage>
</organism>